<dbReference type="Pfam" id="PF04185">
    <property type="entry name" value="Phosphoesterase"/>
    <property type="match status" value="1"/>
</dbReference>
<feature type="region of interest" description="Disordered" evidence="2">
    <location>
        <begin position="373"/>
        <end position="403"/>
    </location>
</feature>
<dbReference type="Proteomes" id="UP000662873">
    <property type="component" value="Chromosome"/>
</dbReference>
<dbReference type="InterPro" id="IPR017850">
    <property type="entry name" value="Alkaline_phosphatase_core_sf"/>
</dbReference>
<dbReference type="KEGG" id="npy:NPRO_05750"/>
<keyword evidence="1" id="KW-0378">Hydrolase</keyword>
<protein>
    <submittedName>
        <fullName evidence="3">Phosphoesterase</fullName>
    </submittedName>
</protein>
<sequence length="864" mass="94836">MVRCTVSLEQRVLIGFFALGLAAFGCQGPEQVKDLEGSALLPTGHWIQPEGKTAEFAGRPVDMVRSPDGKWLFVKDNSGLQVFAADTLDASQSIPSPGGTSQYGLAVTRDGSTVYLSNAESRVHRYVRTPEGKFKLEGGYTLPAPEIGGHAYPTGLALDEDRNVLYVCASRSNALLCIDLTSGEVRKSIPTGVAPYAVLIHPKTRQLWVTNYGGPRPQRSEKRAPSAGTDVAVDERGVAKSGSVSVISSDLEKVEAEISVGLHPCALAYHPAGDLVLVANANSDEVTVIECSRKAKVQEIDTHPVRDLPFGSMPNALCVDEEGKVWVALAGNNAVGCLEREPNGEFSLRGLVPTGWYPSSVLADEGRVYVANNKGVGSRTRNRPEEKGRNSHDHRGSIQAFSTPTPARFAELSRKVTTLAKSTSVLRAYERSIRSNVGPTPVPAKLGEPSVFEHVIYVIKENRTYDQVLGDLPEGDGDPNLCNFPEPLSPNHHALAKEFVLLDNYYCNGVLSADGHSWATESNVTPYLERMFGGFTRSYTFGDDPLTYSSSGFIWDAVLAAGLSFRNYGEFNYSEPPQGMGFKEVYQAHKSGQRVDFRLEIGVERVKRYSCRDYPGWNMNIPDVLRVDRFLEEFREFEKSGDFPNFVIVYLPQDHLSGTTEGMPTPRAHMADNDLALGRLVEAVSKSKFWPKTVLFINEDDPQNGYDHVDGHRSICFVVSPYSRNRGVVSEFYNQSSVVRTMLHILGLPPLNQQDAASNLMAACFAPKPDFSAYQARPAGWALDELNGSLAQRSGNDLKWGRISAQIPMHRTGLKSVQDEDNLNRILWHATKGYATPYPERFAGAHGRGLKGRGLLLDSNSDED</sequence>
<proteinExistence type="predicted"/>
<dbReference type="PANTHER" id="PTHR47197:SF3">
    <property type="entry name" value="DIHYDRO-HEME D1 DEHYDROGENASE"/>
    <property type="match status" value="1"/>
</dbReference>
<organism evidence="3 4">
    <name type="scientific">Candidatus Nitrosymbiomonas proteolyticus</name>
    <dbReference type="NCBI Taxonomy" id="2608984"/>
    <lineage>
        <taxon>Bacteria</taxon>
        <taxon>Bacillati</taxon>
        <taxon>Armatimonadota</taxon>
        <taxon>Armatimonadota incertae sedis</taxon>
        <taxon>Candidatus Nitrosymbiomonas</taxon>
    </lineage>
</organism>
<dbReference type="SUPFAM" id="SSF53649">
    <property type="entry name" value="Alkaline phosphatase-like"/>
    <property type="match status" value="1"/>
</dbReference>
<evidence type="ECO:0000256" key="1">
    <source>
        <dbReference type="ARBA" id="ARBA00022801"/>
    </source>
</evidence>
<evidence type="ECO:0000256" key="2">
    <source>
        <dbReference type="SAM" id="MobiDB-lite"/>
    </source>
</evidence>
<dbReference type="PANTHER" id="PTHR47197">
    <property type="entry name" value="PROTEIN NIRF"/>
    <property type="match status" value="1"/>
</dbReference>
<accession>A0A809R607</accession>
<dbReference type="PROSITE" id="PS51257">
    <property type="entry name" value="PROKAR_LIPOPROTEIN"/>
    <property type="match status" value="1"/>
</dbReference>
<gene>
    <name evidence="3" type="ORF">NPRO_05750</name>
</gene>
<evidence type="ECO:0000313" key="4">
    <source>
        <dbReference type="Proteomes" id="UP000662873"/>
    </source>
</evidence>
<dbReference type="InterPro" id="IPR007312">
    <property type="entry name" value="Phosphoesterase"/>
</dbReference>
<reference evidence="3" key="1">
    <citation type="journal article" name="DNA Res.">
        <title>The physiological potential of anammox bacteria as revealed by their core genome structure.</title>
        <authorList>
            <person name="Okubo T."/>
            <person name="Toyoda A."/>
            <person name="Fukuhara K."/>
            <person name="Uchiyama I."/>
            <person name="Harigaya Y."/>
            <person name="Kuroiwa M."/>
            <person name="Suzuki T."/>
            <person name="Murakami Y."/>
            <person name="Suwa Y."/>
            <person name="Takami H."/>
        </authorList>
    </citation>
    <scope>NUCLEOTIDE SEQUENCE</scope>
    <source>
        <strain evidence="3">317325-2</strain>
    </source>
</reference>
<dbReference type="InterPro" id="IPR015943">
    <property type="entry name" value="WD40/YVTN_repeat-like_dom_sf"/>
</dbReference>
<evidence type="ECO:0000313" key="3">
    <source>
        <dbReference type="EMBL" id="BBO22980.1"/>
    </source>
</evidence>
<dbReference type="InterPro" id="IPR051200">
    <property type="entry name" value="Host-pathogen_enzymatic-act"/>
</dbReference>
<dbReference type="Gene3D" id="2.130.10.10">
    <property type="entry name" value="YVTN repeat-like/Quinoprotein amine dehydrogenase"/>
    <property type="match status" value="2"/>
</dbReference>
<dbReference type="GO" id="GO:0016788">
    <property type="term" value="F:hydrolase activity, acting on ester bonds"/>
    <property type="evidence" value="ECO:0007669"/>
    <property type="project" value="InterPro"/>
</dbReference>
<dbReference type="Gene3D" id="3.40.720.10">
    <property type="entry name" value="Alkaline Phosphatase, subunit A"/>
    <property type="match status" value="1"/>
</dbReference>
<dbReference type="EMBL" id="AP021858">
    <property type="protein sequence ID" value="BBO22980.1"/>
    <property type="molecule type" value="Genomic_DNA"/>
</dbReference>
<name>A0A809R607_9BACT</name>
<feature type="compositionally biased region" description="Basic and acidic residues" evidence="2">
    <location>
        <begin position="382"/>
        <end position="396"/>
    </location>
</feature>
<dbReference type="SUPFAM" id="SSF63825">
    <property type="entry name" value="YWTD domain"/>
    <property type="match status" value="1"/>
</dbReference>
<dbReference type="AlphaFoldDB" id="A0A809R607"/>